<comment type="caution">
    <text evidence="1">The sequence shown here is derived from an EMBL/GenBank/DDBJ whole genome shotgun (WGS) entry which is preliminary data.</text>
</comment>
<evidence type="ECO:0000313" key="2">
    <source>
        <dbReference type="Proteomes" id="UP000708208"/>
    </source>
</evidence>
<dbReference type="EMBL" id="CAJVCH010181615">
    <property type="protein sequence ID" value="CAG7729625.1"/>
    <property type="molecule type" value="Genomic_DNA"/>
</dbReference>
<proteinExistence type="predicted"/>
<dbReference type="Proteomes" id="UP000708208">
    <property type="component" value="Unassembled WGS sequence"/>
</dbReference>
<gene>
    <name evidence="1" type="ORF">AFUS01_LOCUS18323</name>
</gene>
<organism evidence="1 2">
    <name type="scientific">Allacma fusca</name>
    <dbReference type="NCBI Taxonomy" id="39272"/>
    <lineage>
        <taxon>Eukaryota</taxon>
        <taxon>Metazoa</taxon>
        <taxon>Ecdysozoa</taxon>
        <taxon>Arthropoda</taxon>
        <taxon>Hexapoda</taxon>
        <taxon>Collembola</taxon>
        <taxon>Symphypleona</taxon>
        <taxon>Sminthuridae</taxon>
        <taxon>Allacma</taxon>
    </lineage>
</organism>
<accession>A0A8J2KPJ5</accession>
<protein>
    <submittedName>
        <fullName evidence="1">Uncharacterized protein</fullName>
    </submittedName>
</protein>
<keyword evidence="2" id="KW-1185">Reference proteome</keyword>
<evidence type="ECO:0000313" key="1">
    <source>
        <dbReference type="EMBL" id="CAG7729625.1"/>
    </source>
</evidence>
<dbReference type="AlphaFoldDB" id="A0A8J2KPJ5"/>
<sequence>MCRRKTSLENLENLVFVDPGHFSKNTCGILTKSNNQQQSHNVQDAFVIGNGQPVSKVVNYGRASSGKKSLKLNGYKYLPSDYEYCWAAA</sequence>
<reference evidence="1" key="1">
    <citation type="submission" date="2021-06" db="EMBL/GenBank/DDBJ databases">
        <authorList>
            <person name="Hodson N. C."/>
            <person name="Mongue J. A."/>
            <person name="Jaron S. K."/>
        </authorList>
    </citation>
    <scope>NUCLEOTIDE SEQUENCE</scope>
</reference>
<name>A0A8J2KPJ5_9HEXA</name>